<proteinExistence type="predicted"/>
<dbReference type="PANTHER" id="PTHR46068:SF1">
    <property type="entry name" value="TRANSPOSASE IS30-LIKE HTH DOMAIN-CONTAINING PROTEIN"/>
    <property type="match status" value="1"/>
</dbReference>
<organism evidence="1 2">
    <name type="scientific">Haemonchus contortus</name>
    <name type="common">Barber pole worm</name>
    <dbReference type="NCBI Taxonomy" id="6289"/>
    <lineage>
        <taxon>Eukaryota</taxon>
        <taxon>Metazoa</taxon>
        <taxon>Ecdysozoa</taxon>
        <taxon>Nematoda</taxon>
        <taxon>Chromadorea</taxon>
        <taxon>Rhabditida</taxon>
        <taxon>Rhabditina</taxon>
        <taxon>Rhabditomorpha</taxon>
        <taxon>Strongyloidea</taxon>
        <taxon>Trichostrongylidae</taxon>
        <taxon>Haemonchus</taxon>
    </lineage>
</organism>
<name>A0A7I4Z6J4_HAECO</name>
<dbReference type="OrthoDB" id="7951431at2759"/>
<sequence length="265" mass="30171">MARDMGISRKTIERVVHEDLKMYPHRTQRAAILSASNQQARVEKCRQLLDWTRNKGHHSIVFSGEKFFTVEQQFNAQNVGVIARNAEEADKKGRVVHRAAHPAQVMVWAGVCASGKTPLVIVDPGVKIDKDYYLKTILEDALLPWTNSHLNGRPWTSQQDSAPAHKAKVVQAWCKSELPDFIPAEEWPASSPDLNPLDYNLWSYLESKACVTPHPNLDFLKAALIREWDEINDALLRPVIDAFPQATPRCRPCQSWPNREVTYDR</sequence>
<evidence type="ECO:0000313" key="1">
    <source>
        <dbReference type="Proteomes" id="UP000025227"/>
    </source>
</evidence>
<keyword evidence="1" id="KW-1185">Reference proteome</keyword>
<reference evidence="2" key="1">
    <citation type="submission" date="2020-12" db="UniProtKB">
        <authorList>
            <consortium name="WormBaseParasite"/>
        </authorList>
    </citation>
    <scope>IDENTIFICATION</scope>
    <source>
        <strain evidence="2">MHco3</strain>
    </source>
</reference>
<dbReference type="GO" id="GO:0003676">
    <property type="term" value="F:nucleic acid binding"/>
    <property type="evidence" value="ECO:0007669"/>
    <property type="project" value="InterPro"/>
</dbReference>
<dbReference type="Proteomes" id="UP000025227">
    <property type="component" value="Unplaced"/>
</dbReference>
<dbReference type="OMA" id="WDEINDA"/>
<dbReference type="Gene3D" id="3.30.420.10">
    <property type="entry name" value="Ribonuclease H-like superfamily/Ribonuclease H"/>
    <property type="match status" value="1"/>
</dbReference>
<dbReference type="PANTHER" id="PTHR46068">
    <property type="entry name" value="PROTEIN CBG27172"/>
    <property type="match status" value="1"/>
</dbReference>
<dbReference type="WBParaSite" id="HCON_00182410-00001">
    <property type="protein sequence ID" value="HCON_00182410-00001"/>
    <property type="gene ID" value="HCON_00182410"/>
</dbReference>
<dbReference type="InterPro" id="IPR036397">
    <property type="entry name" value="RNaseH_sf"/>
</dbReference>
<accession>A0A7I4Z6J4</accession>
<dbReference type="AlphaFoldDB" id="A0A7I4Z6J4"/>
<evidence type="ECO:0000313" key="2">
    <source>
        <dbReference type="WBParaSite" id="HCON_00182410-00001"/>
    </source>
</evidence>
<protein>
    <submittedName>
        <fullName evidence="2">DDE_3 domain-containing protein</fullName>
    </submittedName>
</protein>